<dbReference type="Proteomes" id="UP001140453">
    <property type="component" value="Unassembled WGS sequence"/>
</dbReference>
<evidence type="ECO:0000313" key="3">
    <source>
        <dbReference type="EMBL" id="KAJ4396643.1"/>
    </source>
</evidence>
<dbReference type="Gene3D" id="2.60.40.640">
    <property type="match status" value="1"/>
</dbReference>
<feature type="domain" description="Arrestin-like N-terminal" evidence="2">
    <location>
        <begin position="3"/>
        <end position="127"/>
    </location>
</feature>
<feature type="region of interest" description="Disordered" evidence="1">
    <location>
        <begin position="234"/>
        <end position="288"/>
    </location>
</feature>
<dbReference type="GO" id="GO:0070086">
    <property type="term" value="P:ubiquitin-dependent endocytosis"/>
    <property type="evidence" value="ECO:0007669"/>
    <property type="project" value="TreeGrafter"/>
</dbReference>
<feature type="compositionally biased region" description="Basic residues" evidence="1">
    <location>
        <begin position="254"/>
        <end position="263"/>
    </location>
</feature>
<sequence length="603" mass="65129">MSVRIALNNPPEFYTNLDIISGKVVLGINRPEAIGAVIVKLEGESKTALGTPDSTVHNVHPQSNPRRRASGTDSSQIVHENHKVLYKVQQIFPDENVPAYSVPVYFQPGQHEWKFNFKVPFNNACSNPEAMSKIGGLAGAGGFAGPSLFGVGGIRLMDGSKQLFYQHVTKTLPPSFTGFPRQAEVRYYIKVTIQRPGLFKENYRHQLGFKFLPIEPPRPPATNQEAYARRPFTFRTRSPGLDGPAGGPLTPPVHSKRSSRFSRKASSVSLATNGTSSSSTDQPPSIEISARLPHPSILTCNKPVPLRLLAKKLVDSNAECYLVSIQIDLVGSTIVRCQDLVNTEETRWVVTSRTDIAIPLQRSPDDPVGSEKEITKVLWDNKPLPNTVMPSFMTCNLKRSYALEIKLGISWGKPPGATTAIPDDIASLSSRASALNIKKNKGKGKGAVPALAQTIFLPLHFSNVQVFSGLTPPESLAQAAMKGRRQQTSTQPTSQAQSSRPRPSPRPNATASQSAPTLPPRHDPLYPPQLRPGQTPAQAAVATSVGGGESVFEAPPTYDEAPPSYDEAMAEVMPGPAVAAHDRPAYSGVTNENAPDSLPEKGS</sequence>
<dbReference type="GO" id="GO:0005886">
    <property type="term" value="C:plasma membrane"/>
    <property type="evidence" value="ECO:0007669"/>
    <property type="project" value="TreeGrafter"/>
</dbReference>
<feature type="region of interest" description="Disordered" evidence="1">
    <location>
        <begin position="49"/>
        <end position="75"/>
    </location>
</feature>
<reference evidence="3" key="1">
    <citation type="submission" date="2022-10" db="EMBL/GenBank/DDBJ databases">
        <title>Tapping the CABI collections for fungal endophytes: first genome assemblies for Collariella, Neodidymelliopsis, Ascochyta clinopodiicola, Didymella pomorum, Didymosphaeria variabile, Neocosmospora piperis and Neocucurbitaria cava.</title>
        <authorList>
            <person name="Hill R."/>
        </authorList>
    </citation>
    <scope>NUCLEOTIDE SEQUENCE</scope>
    <source>
        <strain evidence="3">IMI 355082</strain>
    </source>
</reference>
<feature type="compositionally biased region" description="Polar residues" evidence="1">
    <location>
        <begin position="270"/>
        <end position="283"/>
    </location>
</feature>
<keyword evidence="4" id="KW-1185">Reference proteome</keyword>
<feature type="compositionally biased region" description="Polar residues" evidence="1">
    <location>
        <begin position="52"/>
        <end position="64"/>
    </location>
</feature>
<dbReference type="InterPro" id="IPR011021">
    <property type="entry name" value="Arrestin-like_N"/>
</dbReference>
<dbReference type="EMBL" id="JAPEVB010000001">
    <property type="protein sequence ID" value="KAJ4396643.1"/>
    <property type="molecule type" value="Genomic_DNA"/>
</dbReference>
<dbReference type="OrthoDB" id="3365616at2759"/>
<dbReference type="Pfam" id="PF00339">
    <property type="entry name" value="Arrestin_N"/>
    <property type="match status" value="1"/>
</dbReference>
<feature type="region of interest" description="Disordered" evidence="1">
    <location>
        <begin position="577"/>
        <end position="603"/>
    </location>
</feature>
<proteinExistence type="predicted"/>
<dbReference type="InterPro" id="IPR014752">
    <property type="entry name" value="Arrestin-like_C"/>
</dbReference>
<dbReference type="AlphaFoldDB" id="A0A9W8Z2L6"/>
<accession>A0A9W8Z2L6</accession>
<dbReference type="CDD" id="cd22952">
    <property type="entry name" value="ART10-like"/>
    <property type="match status" value="1"/>
</dbReference>
<dbReference type="GO" id="GO:0005829">
    <property type="term" value="C:cytosol"/>
    <property type="evidence" value="ECO:0007669"/>
    <property type="project" value="TreeGrafter"/>
</dbReference>
<organism evidence="3 4">
    <name type="scientific">Gnomoniopsis smithogilvyi</name>
    <dbReference type="NCBI Taxonomy" id="1191159"/>
    <lineage>
        <taxon>Eukaryota</taxon>
        <taxon>Fungi</taxon>
        <taxon>Dikarya</taxon>
        <taxon>Ascomycota</taxon>
        <taxon>Pezizomycotina</taxon>
        <taxon>Sordariomycetes</taxon>
        <taxon>Sordariomycetidae</taxon>
        <taxon>Diaporthales</taxon>
        <taxon>Gnomoniaceae</taxon>
        <taxon>Gnomoniopsis</taxon>
    </lineage>
</organism>
<feature type="compositionally biased region" description="Low complexity" evidence="1">
    <location>
        <begin position="486"/>
        <end position="501"/>
    </location>
</feature>
<evidence type="ECO:0000256" key="1">
    <source>
        <dbReference type="SAM" id="MobiDB-lite"/>
    </source>
</evidence>
<evidence type="ECO:0000259" key="2">
    <source>
        <dbReference type="Pfam" id="PF00339"/>
    </source>
</evidence>
<dbReference type="PANTHER" id="PTHR11188:SF166">
    <property type="entry name" value="ARRESTIN (OR S-ANTIGEN), N-TERMINAL DOMAIN PROTEIN (AFU_ORTHOLOGUE AFUA_7G02050)"/>
    <property type="match status" value="1"/>
</dbReference>
<dbReference type="GO" id="GO:0030674">
    <property type="term" value="F:protein-macromolecule adaptor activity"/>
    <property type="evidence" value="ECO:0007669"/>
    <property type="project" value="TreeGrafter"/>
</dbReference>
<dbReference type="PANTHER" id="PTHR11188">
    <property type="entry name" value="ARRESTIN DOMAIN CONTAINING PROTEIN"/>
    <property type="match status" value="1"/>
</dbReference>
<dbReference type="GO" id="GO:0031625">
    <property type="term" value="F:ubiquitin protein ligase binding"/>
    <property type="evidence" value="ECO:0007669"/>
    <property type="project" value="TreeGrafter"/>
</dbReference>
<gene>
    <name evidence="3" type="ORF">N0V93_000864</name>
</gene>
<name>A0A9W8Z2L6_9PEZI</name>
<evidence type="ECO:0000313" key="4">
    <source>
        <dbReference type="Proteomes" id="UP001140453"/>
    </source>
</evidence>
<protein>
    <recommendedName>
        <fullName evidence="2">Arrestin-like N-terminal domain-containing protein</fullName>
    </recommendedName>
</protein>
<feature type="region of interest" description="Disordered" evidence="1">
    <location>
        <begin position="476"/>
        <end position="564"/>
    </location>
</feature>
<dbReference type="InterPro" id="IPR050357">
    <property type="entry name" value="Arrestin_domain-protein"/>
</dbReference>
<comment type="caution">
    <text evidence="3">The sequence shown here is derived from an EMBL/GenBank/DDBJ whole genome shotgun (WGS) entry which is preliminary data.</text>
</comment>